<dbReference type="EMBL" id="MCFH01000084">
    <property type="protein sequence ID" value="ORX41529.1"/>
    <property type="molecule type" value="Genomic_DNA"/>
</dbReference>
<protein>
    <submittedName>
        <fullName evidence="2">Uncharacterized protein</fullName>
    </submittedName>
</protein>
<name>A0A1Y1UU37_9FUNG</name>
<accession>A0A1Y1UU37</accession>
<feature type="signal peptide" evidence="1">
    <location>
        <begin position="1"/>
        <end position="22"/>
    </location>
</feature>
<evidence type="ECO:0000313" key="2">
    <source>
        <dbReference type="EMBL" id="ORX41529.1"/>
    </source>
</evidence>
<dbReference type="AlphaFoldDB" id="A0A1Y1UU37"/>
<feature type="chain" id="PRO_5011010931" evidence="1">
    <location>
        <begin position="23"/>
        <end position="123"/>
    </location>
</feature>
<dbReference type="Proteomes" id="UP000193719">
    <property type="component" value="Unassembled WGS sequence"/>
</dbReference>
<comment type="caution">
    <text evidence="2">The sequence shown here is derived from an EMBL/GenBank/DDBJ whole genome shotgun (WGS) entry which is preliminary data.</text>
</comment>
<gene>
    <name evidence="2" type="ORF">BCR36DRAFT_179979</name>
</gene>
<reference evidence="2 3" key="2">
    <citation type="submission" date="2016-08" db="EMBL/GenBank/DDBJ databases">
        <title>Pervasive Adenine N6-methylation of Active Genes in Fungi.</title>
        <authorList>
            <consortium name="DOE Joint Genome Institute"/>
            <person name="Mondo S.J."/>
            <person name="Dannebaum R.O."/>
            <person name="Kuo R.C."/>
            <person name="Labutti K."/>
            <person name="Haridas S."/>
            <person name="Kuo A."/>
            <person name="Salamov A."/>
            <person name="Ahrendt S.R."/>
            <person name="Lipzen A."/>
            <person name="Sullivan W."/>
            <person name="Andreopoulos W.B."/>
            <person name="Clum A."/>
            <person name="Lindquist E."/>
            <person name="Daum C."/>
            <person name="Ramamoorthy G.K."/>
            <person name="Gryganskyi A."/>
            <person name="Culley D."/>
            <person name="Magnuson J.K."/>
            <person name="James T.Y."/>
            <person name="O'Malley M.A."/>
            <person name="Stajich J.E."/>
            <person name="Spatafora J.W."/>
            <person name="Visel A."/>
            <person name="Grigoriev I.V."/>
        </authorList>
    </citation>
    <scope>NUCLEOTIDE SEQUENCE [LARGE SCALE GENOMIC DNA]</scope>
    <source>
        <strain evidence="3">finn</strain>
    </source>
</reference>
<evidence type="ECO:0000256" key="1">
    <source>
        <dbReference type="SAM" id="SignalP"/>
    </source>
</evidence>
<keyword evidence="1" id="KW-0732">Signal</keyword>
<proteinExistence type="predicted"/>
<sequence length="123" mass="14282">MKVGISAFNILLILSLLNKTNAKSVPNDGISNNYNTETVEDIFEEVVKEEFNPTTLKNEEFKVFSEISNEEMETNSIDLEETTDIEMLDKKYCDFCNLKDGRIFMIKNKKEISIKDFMRKSYS</sequence>
<evidence type="ECO:0000313" key="3">
    <source>
        <dbReference type="Proteomes" id="UP000193719"/>
    </source>
</evidence>
<reference evidence="2 3" key="1">
    <citation type="submission" date="2016-08" db="EMBL/GenBank/DDBJ databases">
        <title>Genomes of anaerobic fungi encode conserved fungal cellulosomes for biomass hydrolysis.</title>
        <authorList>
            <consortium name="DOE Joint Genome Institute"/>
            <person name="Haitjema C.H."/>
            <person name="Gilmore S.P."/>
            <person name="Henske J.K."/>
            <person name="Solomon K.V."/>
            <person name="De Groot R."/>
            <person name="Kuo A."/>
            <person name="Mondo S.J."/>
            <person name="Salamov A.A."/>
            <person name="Labutti K."/>
            <person name="Zhao Z."/>
            <person name="Chiniquy J."/>
            <person name="Barry K."/>
            <person name="Brewer H.M."/>
            <person name="Purvine S.O."/>
            <person name="Wright A.T."/>
            <person name="Boxma B."/>
            <person name="Van Alen T."/>
            <person name="Hackstein J.H."/>
            <person name="Baker S.E."/>
            <person name="Grigoriev I.V."/>
            <person name="O'Malley M.A."/>
        </authorList>
    </citation>
    <scope>NUCLEOTIDE SEQUENCE [LARGE SCALE GENOMIC DNA]</scope>
    <source>
        <strain evidence="3">finn</strain>
    </source>
</reference>
<keyword evidence="3" id="KW-1185">Reference proteome</keyword>
<organism evidence="2 3">
    <name type="scientific">Piromyces finnis</name>
    <dbReference type="NCBI Taxonomy" id="1754191"/>
    <lineage>
        <taxon>Eukaryota</taxon>
        <taxon>Fungi</taxon>
        <taxon>Fungi incertae sedis</taxon>
        <taxon>Chytridiomycota</taxon>
        <taxon>Chytridiomycota incertae sedis</taxon>
        <taxon>Neocallimastigomycetes</taxon>
        <taxon>Neocallimastigales</taxon>
        <taxon>Neocallimastigaceae</taxon>
        <taxon>Piromyces</taxon>
    </lineage>
</organism>